<accession>A0A072NG08</accession>
<organism evidence="1 2">
    <name type="scientific">Schinkia azotoformans MEV2011</name>
    <dbReference type="NCBI Taxonomy" id="1348973"/>
    <lineage>
        <taxon>Bacteria</taxon>
        <taxon>Bacillati</taxon>
        <taxon>Bacillota</taxon>
        <taxon>Bacilli</taxon>
        <taxon>Bacillales</taxon>
        <taxon>Bacillaceae</taxon>
        <taxon>Calidifontibacillus/Schinkia group</taxon>
        <taxon>Schinkia</taxon>
    </lineage>
</organism>
<protein>
    <recommendedName>
        <fullName evidence="3">LSM domain-containing protein</fullName>
    </recommendedName>
</protein>
<dbReference type="EMBL" id="JJRY01000034">
    <property type="protein sequence ID" value="KEF36152.1"/>
    <property type="molecule type" value="Genomic_DNA"/>
</dbReference>
<dbReference type="GeneID" id="89470209"/>
<dbReference type="AlphaFoldDB" id="A0A072NG08"/>
<reference evidence="1 2" key="1">
    <citation type="submission" date="2014-04" db="EMBL/GenBank/DDBJ databases">
        <title>Draft genome sequence of Bacillus azotoformans MEV2011, a (co-) denitrifying strain unable to grow in the presence of oxygen.</title>
        <authorList>
            <person name="Nielsen M."/>
            <person name="Schreiber L."/>
            <person name="Finster K."/>
            <person name="Schramm A."/>
        </authorList>
    </citation>
    <scope>NUCLEOTIDE SEQUENCE [LARGE SCALE GENOMIC DNA]</scope>
    <source>
        <strain evidence="1 2">MEV2011</strain>
    </source>
</reference>
<sequence>MQSNIYQNQNNSYYLQRDMNFHDKCQKHLYQLIQVELNDGSVFQGILHSYDHDKMYLLMPRTDQSQMSMHTEGASSDNRLFFPFYGPFGLFGFPFFGIRRFGPFFPFFI</sequence>
<dbReference type="Proteomes" id="UP000027936">
    <property type="component" value="Unassembled WGS sequence"/>
</dbReference>
<dbReference type="OrthoDB" id="2971291at2"/>
<evidence type="ECO:0008006" key="3">
    <source>
        <dbReference type="Google" id="ProtNLM"/>
    </source>
</evidence>
<gene>
    <name evidence="1" type="ORF">M670_04677</name>
</gene>
<evidence type="ECO:0000313" key="1">
    <source>
        <dbReference type="EMBL" id="KEF36152.1"/>
    </source>
</evidence>
<comment type="caution">
    <text evidence="1">The sequence shown here is derived from an EMBL/GenBank/DDBJ whole genome shotgun (WGS) entry which is preliminary data.</text>
</comment>
<proteinExistence type="predicted"/>
<name>A0A072NG08_SCHAZ</name>
<evidence type="ECO:0000313" key="2">
    <source>
        <dbReference type="Proteomes" id="UP000027936"/>
    </source>
</evidence>
<dbReference type="PATRIC" id="fig|1348973.3.peg.4546"/>
<dbReference type="RefSeq" id="WP_004430841.1">
    <property type="nucleotide sequence ID" value="NZ_JJRY01000034.1"/>
</dbReference>